<dbReference type="Proteomes" id="UP000470470">
    <property type="component" value="Unassembled WGS sequence"/>
</dbReference>
<name>A0A7K3W9W7_9ACTN</name>
<protein>
    <submittedName>
        <fullName evidence="1">Uncharacterized protein</fullName>
    </submittedName>
</protein>
<sequence length="89" mass="10364">MPDDFDIESQGDHQYVVRLEDQGETVETWFRLTPEALDKLGADDEDEEDLVRRTVTFLSKHQDVADFPDTVEIEDVIASYDDYLDYMNS</sequence>
<gene>
    <name evidence="1" type="ORF">G1H19_03750</name>
</gene>
<dbReference type="RefSeq" id="WP_152730285.1">
    <property type="nucleotide sequence ID" value="NZ_JAABOZ010000007.1"/>
</dbReference>
<dbReference type="AlphaFoldDB" id="A0A7K3W9W7"/>
<accession>A0A7K3W9W7</accession>
<keyword evidence="2" id="KW-1185">Reference proteome</keyword>
<dbReference type="EMBL" id="JAAGWK010000008">
    <property type="protein sequence ID" value="NEL53127.1"/>
    <property type="molecule type" value="Genomic_DNA"/>
</dbReference>
<evidence type="ECO:0000313" key="1">
    <source>
        <dbReference type="EMBL" id="NEL53127.1"/>
    </source>
</evidence>
<organism evidence="1 2">
    <name type="scientific">Goekera deserti</name>
    <dbReference type="NCBI Taxonomy" id="2497753"/>
    <lineage>
        <taxon>Bacteria</taxon>
        <taxon>Bacillati</taxon>
        <taxon>Actinomycetota</taxon>
        <taxon>Actinomycetes</taxon>
        <taxon>Geodermatophilales</taxon>
        <taxon>Geodermatophilaceae</taxon>
        <taxon>Goekera</taxon>
    </lineage>
</organism>
<evidence type="ECO:0000313" key="2">
    <source>
        <dbReference type="Proteomes" id="UP000470470"/>
    </source>
</evidence>
<comment type="caution">
    <text evidence="1">The sequence shown here is derived from an EMBL/GenBank/DDBJ whole genome shotgun (WGS) entry which is preliminary data.</text>
</comment>
<proteinExistence type="predicted"/>
<reference evidence="1 2" key="1">
    <citation type="submission" date="2020-02" db="EMBL/GenBank/DDBJ databases">
        <title>The whole genome sequence of CPCC 205119.</title>
        <authorList>
            <person name="Jiang Z."/>
        </authorList>
    </citation>
    <scope>NUCLEOTIDE SEQUENCE [LARGE SCALE GENOMIC DNA]</scope>
    <source>
        <strain evidence="1 2">CPCC 205119</strain>
    </source>
</reference>